<protein>
    <submittedName>
        <fullName evidence="1">Uncharacterized protein</fullName>
    </submittedName>
</protein>
<organism evidence="1 2">
    <name type="scientific">Echeneis naucrates</name>
    <name type="common">Live sharksucker</name>
    <dbReference type="NCBI Taxonomy" id="173247"/>
    <lineage>
        <taxon>Eukaryota</taxon>
        <taxon>Metazoa</taxon>
        <taxon>Chordata</taxon>
        <taxon>Craniata</taxon>
        <taxon>Vertebrata</taxon>
        <taxon>Euteleostomi</taxon>
        <taxon>Actinopterygii</taxon>
        <taxon>Neopterygii</taxon>
        <taxon>Teleostei</taxon>
        <taxon>Neoteleostei</taxon>
        <taxon>Acanthomorphata</taxon>
        <taxon>Carangaria</taxon>
        <taxon>Carangiformes</taxon>
        <taxon>Echeneidae</taxon>
        <taxon>Echeneis</taxon>
    </lineage>
</organism>
<name>A0A665W2N2_ECHNA</name>
<reference evidence="1" key="3">
    <citation type="submission" date="2025-09" db="UniProtKB">
        <authorList>
            <consortium name="Ensembl"/>
        </authorList>
    </citation>
    <scope>IDENTIFICATION</scope>
</reference>
<reference evidence="1" key="2">
    <citation type="submission" date="2025-08" db="UniProtKB">
        <authorList>
            <consortium name="Ensembl"/>
        </authorList>
    </citation>
    <scope>IDENTIFICATION</scope>
</reference>
<dbReference type="Proteomes" id="UP000472264">
    <property type="component" value="Chromosome 21"/>
</dbReference>
<dbReference type="OMA" id="FTNDCSV"/>
<evidence type="ECO:0000313" key="1">
    <source>
        <dbReference type="Ensembl" id="ENSENLP00000038095.1"/>
    </source>
</evidence>
<reference evidence="1" key="1">
    <citation type="submission" date="2021-04" db="EMBL/GenBank/DDBJ databases">
        <authorList>
            <consortium name="Wellcome Sanger Institute Data Sharing"/>
        </authorList>
    </citation>
    <scope>NUCLEOTIDE SEQUENCE [LARGE SCALE GENOMIC DNA]</scope>
</reference>
<dbReference type="AlphaFoldDB" id="A0A665W2N2"/>
<dbReference type="Ensembl" id="ENSENLT00000039112.1">
    <property type="protein sequence ID" value="ENSENLP00000038095.1"/>
    <property type="gene ID" value="ENSENLG00000016481.1"/>
</dbReference>
<accession>A0A665W2N2</accession>
<dbReference type="InParanoid" id="A0A665W2N2"/>
<evidence type="ECO:0000313" key="2">
    <source>
        <dbReference type="Proteomes" id="UP000472264"/>
    </source>
</evidence>
<proteinExistence type="predicted"/>
<sequence length="115" mass="12806">MVRALESTGFSKKFTNACSVSSDPPRPPPALSEATCAGCAPFSSSWPVTSDPEPCPPRWPASPICSTRLVTVAMAWKRSVLQNWMNSHCRGRDEAVYNSTSNTFYQFIFFFIYIN</sequence>
<keyword evidence="2" id="KW-1185">Reference proteome</keyword>